<protein>
    <submittedName>
        <fullName evidence="1">Uncharacterized protein</fullName>
    </submittedName>
</protein>
<name>A0A0D0DI79_9AGAM</name>
<dbReference type="STRING" id="930991.A0A0D0DI79"/>
<evidence type="ECO:0000313" key="1">
    <source>
        <dbReference type="EMBL" id="KIK81239.1"/>
    </source>
</evidence>
<proteinExistence type="predicted"/>
<dbReference type="EMBL" id="KN825835">
    <property type="protein sequence ID" value="KIK81239.1"/>
    <property type="molecule type" value="Genomic_DNA"/>
</dbReference>
<sequence>MKRIPKHILSLDDSPLITTGAHGSGLYSPVIPIFTPLAQGLADYLLEKGYGVTAMTFPVVKRPMIRMIVHARNTEGDIDSFVNELVQWAARQSVGPGWGAGSGIMRGEDLEMKVRL</sequence>
<evidence type="ECO:0000313" key="2">
    <source>
        <dbReference type="Proteomes" id="UP000054538"/>
    </source>
</evidence>
<keyword evidence="2" id="KW-1185">Reference proteome</keyword>
<organism evidence="1 2">
    <name type="scientific">Paxillus rubicundulus Ve08.2h10</name>
    <dbReference type="NCBI Taxonomy" id="930991"/>
    <lineage>
        <taxon>Eukaryota</taxon>
        <taxon>Fungi</taxon>
        <taxon>Dikarya</taxon>
        <taxon>Basidiomycota</taxon>
        <taxon>Agaricomycotina</taxon>
        <taxon>Agaricomycetes</taxon>
        <taxon>Agaricomycetidae</taxon>
        <taxon>Boletales</taxon>
        <taxon>Paxilineae</taxon>
        <taxon>Paxillaceae</taxon>
        <taxon>Paxillus</taxon>
    </lineage>
</organism>
<dbReference type="SUPFAM" id="SSF53383">
    <property type="entry name" value="PLP-dependent transferases"/>
    <property type="match status" value="1"/>
</dbReference>
<dbReference type="InterPro" id="IPR015424">
    <property type="entry name" value="PyrdxlP-dep_Trfase"/>
</dbReference>
<dbReference type="InParanoid" id="A0A0D0DI79"/>
<reference evidence="1 2" key="1">
    <citation type="submission" date="2014-04" db="EMBL/GenBank/DDBJ databases">
        <authorList>
            <consortium name="DOE Joint Genome Institute"/>
            <person name="Kuo A."/>
            <person name="Kohler A."/>
            <person name="Jargeat P."/>
            <person name="Nagy L.G."/>
            <person name="Floudas D."/>
            <person name="Copeland A."/>
            <person name="Barry K.W."/>
            <person name="Cichocki N."/>
            <person name="Veneault-Fourrey C."/>
            <person name="LaButti K."/>
            <person name="Lindquist E.A."/>
            <person name="Lipzen A."/>
            <person name="Lundell T."/>
            <person name="Morin E."/>
            <person name="Murat C."/>
            <person name="Sun H."/>
            <person name="Tunlid A."/>
            <person name="Henrissat B."/>
            <person name="Grigoriev I.V."/>
            <person name="Hibbett D.S."/>
            <person name="Martin F."/>
            <person name="Nordberg H.P."/>
            <person name="Cantor M.N."/>
            <person name="Hua S.X."/>
        </authorList>
    </citation>
    <scope>NUCLEOTIDE SEQUENCE [LARGE SCALE GENOMIC DNA]</scope>
    <source>
        <strain evidence="1 2">Ve08.2h10</strain>
    </source>
</reference>
<dbReference type="OrthoDB" id="3232215at2759"/>
<dbReference type="InterPro" id="IPR015422">
    <property type="entry name" value="PyrdxlP-dep_Trfase_small"/>
</dbReference>
<dbReference type="HOGENOM" id="CLU_2097590_0_0_1"/>
<reference evidence="2" key="2">
    <citation type="submission" date="2015-01" db="EMBL/GenBank/DDBJ databases">
        <title>Evolutionary Origins and Diversification of the Mycorrhizal Mutualists.</title>
        <authorList>
            <consortium name="DOE Joint Genome Institute"/>
            <consortium name="Mycorrhizal Genomics Consortium"/>
            <person name="Kohler A."/>
            <person name="Kuo A."/>
            <person name="Nagy L.G."/>
            <person name="Floudas D."/>
            <person name="Copeland A."/>
            <person name="Barry K.W."/>
            <person name="Cichocki N."/>
            <person name="Veneault-Fourrey C."/>
            <person name="LaButti K."/>
            <person name="Lindquist E.A."/>
            <person name="Lipzen A."/>
            <person name="Lundell T."/>
            <person name="Morin E."/>
            <person name="Murat C."/>
            <person name="Riley R."/>
            <person name="Ohm R."/>
            <person name="Sun H."/>
            <person name="Tunlid A."/>
            <person name="Henrissat B."/>
            <person name="Grigoriev I.V."/>
            <person name="Hibbett D.S."/>
            <person name="Martin F."/>
        </authorList>
    </citation>
    <scope>NUCLEOTIDE SEQUENCE [LARGE SCALE GENOMIC DNA]</scope>
    <source>
        <strain evidence="2">Ve08.2h10</strain>
    </source>
</reference>
<dbReference type="Proteomes" id="UP000054538">
    <property type="component" value="Unassembled WGS sequence"/>
</dbReference>
<accession>A0A0D0DI79</accession>
<gene>
    <name evidence="1" type="ORF">PAXRUDRAFT_197988</name>
</gene>
<dbReference type="Gene3D" id="3.90.1150.10">
    <property type="entry name" value="Aspartate Aminotransferase, domain 1"/>
    <property type="match status" value="1"/>
</dbReference>
<dbReference type="AlphaFoldDB" id="A0A0D0DI79"/>